<keyword evidence="1" id="KW-0472">Membrane</keyword>
<organism evidence="2">
    <name type="scientific">Cupriavidus necator</name>
    <name type="common">Alcaligenes eutrophus</name>
    <name type="synonym">Ralstonia eutropha</name>
    <dbReference type="NCBI Taxonomy" id="106590"/>
    <lineage>
        <taxon>Bacteria</taxon>
        <taxon>Pseudomonadati</taxon>
        <taxon>Pseudomonadota</taxon>
        <taxon>Betaproteobacteria</taxon>
        <taxon>Burkholderiales</taxon>
        <taxon>Burkholderiaceae</taxon>
        <taxon>Cupriavidus</taxon>
    </lineage>
</organism>
<dbReference type="EMBL" id="FMSH01000001">
    <property type="protein sequence ID" value="SCU73284.1"/>
    <property type="molecule type" value="Genomic_DNA"/>
</dbReference>
<dbReference type="AlphaFoldDB" id="A0A1K0J5U7"/>
<proteinExistence type="predicted"/>
<keyword evidence="1" id="KW-0812">Transmembrane</keyword>
<name>A0A1K0J5U7_CUPNE</name>
<evidence type="ECO:0000313" key="2">
    <source>
        <dbReference type="EMBL" id="SCU73284.1"/>
    </source>
</evidence>
<keyword evidence="1" id="KW-1133">Transmembrane helix</keyword>
<reference evidence="2" key="1">
    <citation type="submission" date="2016-09" db="EMBL/GenBank/DDBJ databases">
        <authorList>
            <person name="Capua I."/>
            <person name="De Benedictis P."/>
            <person name="Joannis T."/>
            <person name="Lombin L.H."/>
            <person name="Cattoli G."/>
        </authorList>
    </citation>
    <scope>NUCLEOTIDE SEQUENCE</scope>
    <source>
        <strain evidence="2">B9</strain>
    </source>
</reference>
<protein>
    <submittedName>
        <fullName evidence="2">Uncharacterized protein</fullName>
    </submittedName>
</protein>
<sequence length="159" mass="16677">MQAAGHLVAVLVELAAGVQLGHGDFGRAALGFVLVVELDQGRDAAAVVDNGDRVVAVDGDLDLGAVAGQRFVDGVVQHLEDKVVQAGAVGGITDIHARALAYRLQAFQDLDRRGSVGVFLLRVLLFGHVFLLTAMAEFGPGRMADMLAAGREKVRMAGY</sequence>
<gene>
    <name evidence="2" type="ORF">CNECB9_10020</name>
</gene>
<evidence type="ECO:0000256" key="1">
    <source>
        <dbReference type="SAM" id="Phobius"/>
    </source>
</evidence>
<accession>A0A1K0J5U7</accession>
<feature type="transmembrane region" description="Helical" evidence="1">
    <location>
        <begin position="116"/>
        <end position="136"/>
    </location>
</feature>